<sequence>MPLPFEASRLVVGYVGNRSDICTLCRVSKGFQVAAERALYNTLDLRDPAMTVTVCRMLASQVRLSTLVEALTIVAHDDGRSLPPDYWKSVAHALRRAHRLRFLNIYIDNGLPNAQAWIFRGCTFQISTLHCDLEWDTDLIQFLNRQHALRDMYILDYNDHVSAGSSETLLQPTSLPQLSVVECTFTEAANLLVPGRPISHLKTCLSSAGGDRKRAETALLISKITESARPLRALDLGDPAADEQSSLDLLTRMVNARVVDVRYLGTLALPVDGRQRLVFYSLLRRMPRLDCVELEISHWAPDPTSDAALRALAGELRMYCPPVSRVVFVCEFERFFVRIVGGTRYVDEESGTEMLWREA</sequence>
<name>A0A165QT00_9AGAM</name>
<reference evidence="1 2" key="1">
    <citation type="journal article" date="2016" name="Mol. Biol. Evol.">
        <title>Comparative Genomics of Early-Diverging Mushroom-Forming Fungi Provides Insights into the Origins of Lignocellulose Decay Capabilities.</title>
        <authorList>
            <person name="Nagy L.G."/>
            <person name="Riley R."/>
            <person name="Tritt A."/>
            <person name="Adam C."/>
            <person name="Daum C."/>
            <person name="Floudas D."/>
            <person name="Sun H."/>
            <person name="Yadav J.S."/>
            <person name="Pangilinan J."/>
            <person name="Larsson K.H."/>
            <person name="Matsuura K."/>
            <person name="Barry K."/>
            <person name="Labutti K."/>
            <person name="Kuo R."/>
            <person name="Ohm R.A."/>
            <person name="Bhattacharya S.S."/>
            <person name="Shirouzu T."/>
            <person name="Yoshinaga Y."/>
            <person name="Martin F.M."/>
            <person name="Grigoriev I.V."/>
            <person name="Hibbett D.S."/>
        </authorList>
    </citation>
    <scope>NUCLEOTIDE SEQUENCE [LARGE SCALE GENOMIC DNA]</scope>
    <source>
        <strain evidence="1 2">HHB14362 ss-1</strain>
    </source>
</reference>
<evidence type="ECO:0008006" key="3">
    <source>
        <dbReference type="Google" id="ProtNLM"/>
    </source>
</evidence>
<proteinExistence type="predicted"/>
<evidence type="ECO:0000313" key="2">
    <source>
        <dbReference type="Proteomes" id="UP000076761"/>
    </source>
</evidence>
<dbReference type="STRING" id="1314782.A0A165QT00"/>
<keyword evidence="2" id="KW-1185">Reference proteome</keyword>
<dbReference type="OrthoDB" id="3188866at2759"/>
<evidence type="ECO:0000313" key="1">
    <source>
        <dbReference type="EMBL" id="KZT22835.1"/>
    </source>
</evidence>
<protein>
    <recommendedName>
        <fullName evidence="3">F-box domain-containing protein</fullName>
    </recommendedName>
</protein>
<accession>A0A165QT00</accession>
<dbReference type="AlphaFoldDB" id="A0A165QT00"/>
<organism evidence="1 2">
    <name type="scientific">Neolentinus lepideus HHB14362 ss-1</name>
    <dbReference type="NCBI Taxonomy" id="1314782"/>
    <lineage>
        <taxon>Eukaryota</taxon>
        <taxon>Fungi</taxon>
        <taxon>Dikarya</taxon>
        <taxon>Basidiomycota</taxon>
        <taxon>Agaricomycotina</taxon>
        <taxon>Agaricomycetes</taxon>
        <taxon>Gloeophyllales</taxon>
        <taxon>Gloeophyllaceae</taxon>
        <taxon>Neolentinus</taxon>
    </lineage>
</organism>
<gene>
    <name evidence="1" type="ORF">NEOLEDRAFT_1070745</name>
</gene>
<dbReference type="EMBL" id="KV425591">
    <property type="protein sequence ID" value="KZT22835.1"/>
    <property type="molecule type" value="Genomic_DNA"/>
</dbReference>
<dbReference type="InParanoid" id="A0A165QT00"/>
<dbReference type="Proteomes" id="UP000076761">
    <property type="component" value="Unassembled WGS sequence"/>
</dbReference>